<protein>
    <submittedName>
        <fullName evidence="2">Uncharacterized protein</fullName>
    </submittedName>
</protein>
<feature type="region of interest" description="Disordered" evidence="1">
    <location>
        <begin position="109"/>
        <end position="156"/>
    </location>
</feature>
<evidence type="ECO:0000313" key="2">
    <source>
        <dbReference type="EMBL" id="TRM61837.1"/>
    </source>
</evidence>
<reference evidence="2 3" key="1">
    <citation type="journal article" date="2019" name="New Phytol.">
        <title>Comparative genomics reveals unique wood-decay strategies and fruiting body development in the Schizophyllaceae.</title>
        <authorList>
            <person name="Almasi E."/>
            <person name="Sahu N."/>
            <person name="Krizsan K."/>
            <person name="Balint B."/>
            <person name="Kovacs G.M."/>
            <person name="Kiss B."/>
            <person name="Cseklye J."/>
            <person name="Drula E."/>
            <person name="Henrissat B."/>
            <person name="Nagy I."/>
            <person name="Chovatia M."/>
            <person name="Adam C."/>
            <person name="LaButti K."/>
            <person name="Lipzen A."/>
            <person name="Riley R."/>
            <person name="Grigoriev I.V."/>
            <person name="Nagy L.G."/>
        </authorList>
    </citation>
    <scope>NUCLEOTIDE SEQUENCE [LARGE SCALE GENOMIC DNA]</scope>
    <source>
        <strain evidence="2 3">NL-1724</strain>
    </source>
</reference>
<accession>A0A550CAK8</accession>
<comment type="caution">
    <text evidence="2">The sequence shown here is derived from an EMBL/GenBank/DDBJ whole genome shotgun (WGS) entry which is preliminary data.</text>
</comment>
<name>A0A550CAK8_9AGAR</name>
<gene>
    <name evidence="2" type="ORF">BD626DRAFT_500684</name>
</gene>
<organism evidence="2 3">
    <name type="scientific">Schizophyllum amplum</name>
    <dbReference type="NCBI Taxonomy" id="97359"/>
    <lineage>
        <taxon>Eukaryota</taxon>
        <taxon>Fungi</taxon>
        <taxon>Dikarya</taxon>
        <taxon>Basidiomycota</taxon>
        <taxon>Agaricomycotina</taxon>
        <taxon>Agaricomycetes</taxon>
        <taxon>Agaricomycetidae</taxon>
        <taxon>Agaricales</taxon>
        <taxon>Schizophyllaceae</taxon>
        <taxon>Schizophyllum</taxon>
    </lineage>
</organism>
<dbReference type="AlphaFoldDB" id="A0A550CAK8"/>
<feature type="non-terminal residue" evidence="2">
    <location>
        <position position="1"/>
    </location>
</feature>
<feature type="compositionally biased region" description="Polar residues" evidence="1">
    <location>
        <begin position="203"/>
        <end position="221"/>
    </location>
</feature>
<keyword evidence="3" id="KW-1185">Reference proteome</keyword>
<feature type="region of interest" description="Disordered" evidence="1">
    <location>
        <begin position="197"/>
        <end position="223"/>
    </location>
</feature>
<dbReference type="OrthoDB" id="3019568at2759"/>
<evidence type="ECO:0000256" key="1">
    <source>
        <dbReference type="SAM" id="MobiDB-lite"/>
    </source>
</evidence>
<sequence>GRRVRSRDRVTCHQSAKSATVEPVVVLFSTTERHYPCSVPPSSAAPRMSLVYNMMDIDSQASPRPHIRAMRSFGTVAKRPRSPDSEDLPLERPVKRIATDMEARPVISLSVSGSGSNQGSRQSSEDPMLSSGPSESGGDDAMDVAMDAMPSSPSAQIGQNHAFASSAPSLVMPAAAADCPHSSPFTGDVTGTPLRHGPHIQITPATPMSSFPSSGTMSQPATPLERSDSMAMAISSPSRTPVSPPFTRRFTMGPRLDCEKCRLGVEGHYAHYT</sequence>
<dbReference type="Proteomes" id="UP000320762">
    <property type="component" value="Unassembled WGS sequence"/>
</dbReference>
<evidence type="ECO:0000313" key="3">
    <source>
        <dbReference type="Proteomes" id="UP000320762"/>
    </source>
</evidence>
<feature type="compositionally biased region" description="Low complexity" evidence="1">
    <location>
        <begin position="109"/>
        <end position="122"/>
    </location>
</feature>
<proteinExistence type="predicted"/>
<dbReference type="EMBL" id="VDMD01000015">
    <property type="protein sequence ID" value="TRM61837.1"/>
    <property type="molecule type" value="Genomic_DNA"/>
</dbReference>
<dbReference type="STRING" id="97359.A0A550CAK8"/>